<gene>
    <name evidence="2" type="ORF">ABRY90_12990</name>
    <name evidence="3" type="ORF">ABRZ10_07145</name>
</gene>
<dbReference type="EMBL" id="CP158265">
    <property type="protein sequence ID" value="XDJ75976.1"/>
    <property type="molecule type" value="Genomic_DNA"/>
</dbReference>
<feature type="compositionally biased region" description="Basic and acidic residues" evidence="1">
    <location>
        <begin position="32"/>
        <end position="52"/>
    </location>
</feature>
<protein>
    <submittedName>
        <fullName evidence="3">Uncharacterized protein</fullName>
    </submittedName>
</protein>
<feature type="region of interest" description="Disordered" evidence="1">
    <location>
        <begin position="1"/>
        <end position="52"/>
    </location>
</feature>
<evidence type="ECO:0000313" key="3">
    <source>
        <dbReference type="EMBL" id="XDJ75976.1"/>
    </source>
</evidence>
<evidence type="ECO:0000313" key="2">
    <source>
        <dbReference type="EMBL" id="XDJ58158.1"/>
    </source>
</evidence>
<feature type="compositionally biased region" description="Acidic residues" evidence="1">
    <location>
        <begin position="13"/>
        <end position="27"/>
    </location>
</feature>
<accession>A0AB39FC69</accession>
<reference evidence="3" key="1">
    <citation type="submission" date="2024-05" db="EMBL/GenBank/DDBJ databases">
        <authorList>
            <person name="Luo Y.-C."/>
            <person name="Nicholds J."/>
            <person name="Mortimer T."/>
            <person name="Maboni G."/>
        </authorList>
    </citation>
    <scope>NUCLEOTIDE SEQUENCE</scope>
    <source>
        <strain evidence="3">143769</strain>
        <strain evidence="2">148131</strain>
    </source>
</reference>
<organism evidence="3">
    <name type="scientific">Castellaniella ginsengisoli</name>
    <dbReference type="NCBI Taxonomy" id="546114"/>
    <lineage>
        <taxon>Bacteria</taxon>
        <taxon>Pseudomonadati</taxon>
        <taxon>Pseudomonadota</taxon>
        <taxon>Betaproteobacteria</taxon>
        <taxon>Burkholderiales</taxon>
        <taxon>Alcaligenaceae</taxon>
        <taxon>Castellaniella</taxon>
    </lineage>
</organism>
<evidence type="ECO:0000256" key="1">
    <source>
        <dbReference type="SAM" id="MobiDB-lite"/>
    </source>
</evidence>
<sequence length="52" mass="6087">MGWQHLGGPSAEPPDDERLEDLAEDQFYEQQQQRDDLADKAEDAWLRNKEKS</sequence>
<dbReference type="EMBL" id="CP158258">
    <property type="protein sequence ID" value="XDJ58158.1"/>
    <property type="molecule type" value="Genomic_DNA"/>
</dbReference>
<dbReference type="AlphaFoldDB" id="A0AB39FC69"/>
<name>A0AB39FC69_9BURK</name>
<proteinExistence type="predicted"/>
<dbReference type="RefSeq" id="WP_368647995.1">
    <property type="nucleotide sequence ID" value="NZ_CP158258.1"/>
</dbReference>